<reference evidence="4" key="1">
    <citation type="submission" date="2021-02" db="EMBL/GenBank/DDBJ databases">
        <authorList>
            <person name="Nowell W R."/>
        </authorList>
    </citation>
    <scope>NUCLEOTIDE SEQUENCE</scope>
</reference>
<keyword evidence="2" id="KW-0175">Coiled coil</keyword>
<accession>A0A813U7T7</accession>
<evidence type="ECO:0000313" key="6">
    <source>
        <dbReference type="EMBL" id="CAF3611615.1"/>
    </source>
</evidence>
<proteinExistence type="inferred from homology"/>
<dbReference type="Proteomes" id="UP000682733">
    <property type="component" value="Unassembled WGS sequence"/>
</dbReference>
<comment type="caution">
    <text evidence="4">The sequence shown here is derived from an EMBL/GenBank/DDBJ whole genome shotgun (WGS) entry which is preliminary data.</text>
</comment>
<sequence length="168" mass="18648">MPPAQCKVAKMNEQAAVDLGADILGEGVIISVAIAGLYLEYWRRSKNDTDKETRALDRLARIEQQLSEVGINLTNQSAKLTELERLIHHSPPAKQNSPAPSAVSNLKGIIKNAVQLSSVIEKVQPTASAPILQIDTNQLLVMILFLSYTIRDQIDKGKEFVYRLKRSR</sequence>
<evidence type="ECO:0000313" key="7">
    <source>
        <dbReference type="EMBL" id="CAF4284665.1"/>
    </source>
</evidence>
<dbReference type="EMBL" id="CAJOBA010055549">
    <property type="protein sequence ID" value="CAF4284665.1"/>
    <property type="molecule type" value="Genomic_DNA"/>
</dbReference>
<evidence type="ECO:0000313" key="5">
    <source>
        <dbReference type="EMBL" id="CAF1495610.1"/>
    </source>
</evidence>
<organism evidence="4 8">
    <name type="scientific">Didymodactylos carnosus</name>
    <dbReference type="NCBI Taxonomy" id="1234261"/>
    <lineage>
        <taxon>Eukaryota</taxon>
        <taxon>Metazoa</taxon>
        <taxon>Spiralia</taxon>
        <taxon>Gnathifera</taxon>
        <taxon>Rotifera</taxon>
        <taxon>Eurotatoria</taxon>
        <taxon>Bdelloidea</taxon>
        <taxon>Philodinida</taxon>
        <taxon>Philodinidae</taxon>
        <taxon>Didymodactylos</taxon>
    </lineage>
</organism>
<feature type="transmembrane region" description="Helical" evidence="3">
    <location>
        <begin position="23"/>
        <end position="41"/>
    </location>
</feature>
<dbReference type="GO" id="GO:0005739">
    <property type="term" value="C:mitochondrion"/>
    <property type="evidence" value="ECO:0007669"/>
    <property type="project" value="TreeGrafter"/>
</dbReference>
<dbReference type="EMBL" id="CAJNOQ010000651">
    <property type="protein sequence ID" value="CAF0824900.1"/>
    <property type="molecule type" value="Genomic_DNA"/>
</dbReference>
<comment type="similarity">
    <text evidence="1">Belongs to the OPA3 family.</text>
</comment>
<keyword evidence="8" id="KW-1185">Reference proteome</keyword>
<dbReference type="Proteomes" id="UP000681722">
    <property type="component" value="Unassembled WGS sequence"/>
</dbReference>
<evidence type="ECO:0000256" key="2">
    <source>
        <dbReference type="ARBA" id="ARBA00023054"/>
    </source>
</evidence>
<dbReference type="PANTHER" id="PTHR12499:SF0">
    <property type="entry name" value="OPTIC ATROPHY 3 PROTEIN"/>
    <property type="match status" value="1"/>
</dbReference>
<keyword evidence="3" id="KW-0812">Transmembrane</keyword>
<evidence type="ECO:0000313" key="4">
    <source>
        <dbReference type="EMBL" id="CAF0824900.1"/>
    </source>
</evidence>
<dbReference type="InterPro" id="IPR010754">
    <property type="entry name" value="OPA3-like"/>
</dbReference>
<dbReference type="Pfam" id="PF07047">
    <property type="entry name" value="OPA3"/>
    <property type="match status" value="1"/>
</dbReference>
<keyword evidence="3" id="KW-0472">Membrane</keyword>
<dbReference type="OrthoDB" id="2129069at2759"/>
<evidence type="ECO:0000256" key="1">
    <source>
        <dbReference type="ARBA" id="ARBA00007584"/>
    </source>
</evidence>
<dbReference type="GO" id="GO:0019216">
    <property type="term" value="P:regulation of lipid metabolic process"/>
    <property type="evidence" value="ECO:0007669"/>
    <property type="project" value="TreeGrafter"/>
</dbReference>
<dbReference type="EMBL" id="CAJNOK010033559">
    <property type="protein sequence ID" value="CAF1495610.1"/>
    <property type="molecule type" value="Genomic_DNA"/>
</dbReference>
<dbReference type="Proteomes" id="UP000677228">
    <property type="component" value="Unassembled WGS sequence"/>
</dbReference>
<evidence type="ECO:0008006" key="9">
    <source>
        <dbReference type="Google" id="ProtNLM"/>
    </source>
</evidence>
<protein>
    <recommendedName>
        <fullName evidence="9">OPA3-like protein</fullName>
    </recommendedName>
</protein>
<dbReference type="PANTHER" id="PTHR12499">
    <property type="entry name" value="OPTIC ATROPHY 3 PROTEIN OPA3"/>
    <property type="match status" value="1"/>
</dbReference>
<dbReference type="EMBL" id="CAJOBC010000651">
    <property type="protein sequence ID" value="CAF3611615.1"/>
    <property type="molecule type" value="Genomic_DNA"/>
</dbReference>
<keyword evidence="3" id="KW-1133">Transmembrane helix</keyword>
<gene>
    <name evidence="4" type="ORF">GPM918_LOCUS4745</name>
    <name evidence="5" type="ORF">OVA965_LOCUS36706</name>
    <name evidence="6" type="ORF">SRO942_LOCUS4746</name>
    <name evidence="7" type="ORF">TMI583_LOCUS37735</name>
</gene>
<evidence type="ECO:0000256" key="3">
    <source>
        <dbReference type="SAM" id="Phobius"/>
    </source>
</evidence>
<evidence type="ECO:0000313" key="8">
    <source>
        <dbReference type="Proteomes" id="UP000663829"/>
    </source>
</evidence>
<name>A0A813U7T7_9BILA</name>
<dbReference type="Proteomes" id="UP000663829">
    <property type="component" value="Unassembled WGS sequence"/>
</dbReference>
<dbReference type="AlphaFoldDB" id="A0A813U7T7"/>